<protein>
    <recommendedName>
        <fullName evidence="3">Charged multivesicular body protein 2a</fullName>
    </recommendedName>
</protein>
<evidence type="ECO:0000256" key="1">
    <source>
        <dbReference type="SAM" id="Coils"/>
    </source>
</evidence>
<organism evidence="2">
    <name type="scientific">Lotharella globosa</name>
    <dbReference type="NCBI Taxonomy" id="91324"/>
    <lineage>
        <taxon>Eukaryota</taxon>
        <taxon>Sar</taxon>
        <taxon>Rhizaria</taxon>
        <taxon>Cercozoa</taxon>
        <taxon>Chlorarachniophyceae</taxon>
        <taxon>Lotharella</taxon>
    </lineage>
</organism>
<keyword evidence="1" id="KW-0175">Coiled coil</keyword>
<accession>A0A7S3ZEY6</accession>
<feature type="coiled-coil region" evidence="1">
    <location>
        <begin position="12"/>
        <end position="46"/>
    </location>
</feature>
<dbReference type="InterPro" id="IPR005024">
    <property type="entry name" value="Snf7_fam"/>
</dbReference>
<proteinExistence type="predicted"/>
<sequence>MGNVFGEKKSPKEIVREQKRLVNRSVRQLEREITGLKREEAKIIKNIKKDAKANQMSSVKIMAKDLVRIRKQQTKFLNLTAQLRAISLQMTTVQSINTMSESIKKVSKVIVTHSCSRCNSDL</sequence>
<dbReference type="PANTHER" id="PTHR10476">
    <property type="entry name" value="CHARGED MULTIVESICULAR BODY PROTEIN"/>
    <property type="match status" value="1"/>
</dbReference>
<dbReference type="GO" id="GO:0007034">
    <property type="term" value="P:vacuolar transport"/>
    <property type="evidence" value="ECO:0007669"/>
    <property type="project" value="InterPro"/>
</dbReference>
<evidence type="ECO:0000313" key="2">
    <source>
        <dbReference type="EMBL" id="CAE0681351.1"/>
    </source>
</evidence>
<evidence type="ECO:0008006" key="3">
    <source>
        <dbReference type="Google" id="ProtNLM"/>
    </source>
</evidence>
<dbReference type="Pfam" id="PF03357">
    <property type="entry name" value="Snf7"/>
    <property type="match status" value="1"/>
</dbReference>
<reference evidence="2" key="1">
    <citation type="submission" date="2021-01" db="EMBL/GenBank/DDBJ databases">
        <authorList>
            <person name="Corre E."/>
            <person name="Pelletier E."/>
            <person name="Niang G."/>
            <person name="Scheremetjew M."/>
            <person name="Finn R."/>
            <person name="Kale V."/>
            <person name="Holt S."/>
            <person name="Cochrane G."/>
            <person name="Meng A."/>
            <person name="Brown T."/>
            <person name="Cohen L."/>
        </authorList>
    </citation>
    <scope>NUCLEOTIDE SEQUENCE</scope>
    <source>
        <strain evidence="2">CCCM811</strain>
    </source>
</reference>
<dbReference type="Gene3D" id="6.10.140.1230">
    <property type="match status" value="1"/>
</dbReference>
<gene>
    <name evidence="2" type="ORF">LGLO00237_LOCUS33138</name>
</gene>
<dbReference type="EMBL" id="HBIV01047650">
    <property type="protein sequence ID" value="CAE0681351.1"/>
    <property type="molecule type" value="Transcribed_RNA"/>
</dbReference>
<dbReference type="AlphaFoldDB" id="A0A7S3ZEY6"/>
<name>A0A7S3ZEY6_9EUKA</name>